<evidence type="ECO:0000313" key="2">
    <source>
        <dbReference type="Proteomes" id="UP001159363"/>
    </source>
</evidence>
<sequence length="334" mass="37442">MNSGCCTVEFIVPVEASLLLPEGPPEVAERLACSPPTKANRVQSPAGSLRIFARGNRAGRCHWSAGFLGDLPFPPPFHYGAAPYSPHFALIGSEDLDVKSRPNLFIHPLSLYACTRHAARRPFVSQCFHAAASQCRAANFPFTISVPLQGFNILYAFPTVFFPYWMSCMNEDATPFYRTNEDSGTLRQNVYDWSVNISQPSQELLGTRPTNFMCGCSDDLVVSCSERSRHCCKRQTSRAPFQQSCTVAGLSHPGSHDLHCRECTSQHASLDSRARLPWSGPFLRRPSTWRLKYVAKCSKHTFFYETIKRASGVLTYKNNTHFRRGQLSVFKTSR</sequence>
<proteinExistence type="predicted"/>
<dbReference type="EMBL" id="JARBHB010000004">
    <property type="protein sequence ID" value="KAJ8885938.1"/>
    <property type="molecule type" value="Genomic_DNA"/>
</dbReference>
<evidence type="ECO:0000313" key="1">
    <source>
        <dbReference type="EMBL" id="KAJ8885938.1"/>
    </source>
</evidence>
<accession>A0ABQ9HPT8</accession>
<organism evidence="1 2">
    <name type="scientific">Dryococelus australis</name>
    <dbReference type="NCBI Taxonomy" id="614101"/>
    <lineage>
        <taxon>Eukaryota</taxon>
        <taxon>Metazoa</taxon>
        <taxon>Ecdysozoa</taxon>
        <taxon>Arthropoda</taxon>
        <taxon>Hexapoda</taxon>
        <taxon>Insecta</taxon>
        <taxon>Pterygota</taxon>
        <taxon>Neoptera</taxon>
        <taxon>Polyneoptera</taxon>
        <taxon>Phasmatodea</taxon>
        <taxon>Verophasmatodea</taxon>
        <taxon>Anareolatae</taxon>
        <taxon>Phasmatidae</taxon>
        <taxon>Eurycanthinae</taxon>
        <taxon>Dryococelus</taxon>
    </lineage>
</organism>
<dbReference type="Proteomes" id="UP001159363">
    <property type="component" value="Chromosome X"/>
</dbReference>
<comment type="caution">
    <text evidence="1">The sequence shown here is derived from an EMBL/GenBank/DDBJ whole genome shotgun (WGS) entry which is preliminary data.</text>
</comment>
<reference evidence="1 2" key="1">
    <citation type="submission" date="2023-02" db="EMBL/GenBank/DDBJ databases">
        <title>LHISI_Scaffold_Assembly.</title>
        <authorList>
            <person name="Stuart O.P."/>
            <person name="Cleave R."/>
            <person name="Magrath M.J.L."/>
            <person name="Mikheyev A.S."/>
        </authorList>
    </citation>
    <scope>NUCLEOTIDE SEQUENCE [LARGE SCALE GENOMIC DNA]</scope>
    <source>
        <strain evidence="1">Daus_M_001</strain>
        <tissue evidence="1">Leg muscle</tissue>
    </source>
</reference>
<keyword evidence="2" id="KW-1185">Reference proteome</keyword>
<name>A0ABQ9HPT8_9NEOP</name>
<protein>
    <submittedName>
        <fullName evidence="1">Uncharacterized protein</fullName>
    </submittedName>
</protein>
<gene>
    <name evidence="1" type="ORF">PR048_012144</name>
</gene>